<gene>
    <name evidence="21" type="ORF">ZBT109_1182</name>
</gene>
<evidence type="ECO:0000256" key="18">
    <source>
        <dbReference type="ARBA" id="ARBA00033321"/>
    </source>
</evidence>
<feature type="transmembrane region" description="Helical" evidence="20">
    <location>
        <begin position="16"/>
        <end position="37"/>
    </location>
</feature>
<dbReference type="EMBL" id="AP018933">
    <property type="protein sequence ID" value="BBG29942.1"/>
    <property type="molecule type" value="Genomic_DNA"/>
</dbReference>
<evidence type="ECO:0000256" key="13">
    <source>
        <dbReference type="ARBA" id="ARBA00023098"/>
    </source>
</evidence>
<evidence type="ECO:0000313" key="21">
    <source>
        <dbReference type="EMBL" id="BBG29942.1"/>
    </source>
</evidence>
<dbReference type="GO" id="GO:0050520">
    <property type="term" value="F:phosphatidylcholine synthase activity"/>
    <property type="evidence" value="ECO:0007669"/>
    <property type="project" value="UniProtKB-EC"/>
</dbReference>
<organism evidence="21 22">
    <name type="scientific">Zymobacter palmae</name>
    <dbReference type="NCBI Taxonomy" id="33074"/>
    <lineage>
        <taxon>Bacteria</taxon>
        <taxon>Pseudomonadati</taxon>
        <taxon>Pseudomonadota</taxon>
        <taxon>Gammaproteobacteria</taxon>
        <taxon>Oceanospirillales</taxon>
        <taxon>Halomonadaceae</taxon>
        <taxon>Zymobacter group</taxon>
        <taxon>Zymobacter</taxon>
    </lineage>
</organism>
<evidence type="ECO:0000256" key="11">
    <source>
        <dbReference type="ARBA" id="ARBA00022692"/>
    </source>
</evidence>
<dbReference type="EC" id="2.7.8.24" evidence="5 19"/>
<dbReference type="NCBIfam" id="NF045887">
    <property type="entry name" value="PhCholSynPs"/>
    <property type="match status" value="1"/>
</dbReference>
<evidence type="ECO:0000256" key="20">
    <source>
        <dbReference type="SAM" id="Phobius"/>
    </source>
</evidence>
<evidence type="ECO:0000256" key="8">
    <source>
        <dbReference type="ARBA" id="ARBA00022516"/>
    </source>
</evidence>
<dbReference type="InterPro" id="IPR043130">
    <property type="entry name" value="CDP-OH_PTrfase_TM_dom"/>
</dbReference>
<evidence type="ECO:0000256" key="6">
    <source>
        <dbReference type="ARBA" id="ARBA00015623"/>
    </source>
</evidence>
<keyword evidence="12 20" id="KW-1133">Transmembrane helix</keyword>
<comment type="function">
    <text evidence="19">Condenses choline with CDP-diglyceride to produce phosphatidylcholine and CMP.</text>
</comment>
<feature type="transmembrane region" description="Helical" evidence="20">
    <location>
        <begin position="215"/>
        <end position="234"/>
    </location>
</feature>
<comment type="subcellular location">
    <subcellularLocation>
        <location evidence="3 19">Cell inner membrane</location>
        <topology evidence="3 19">Multi-pass membrane protein</topology>
    </subcellularLocation>
</comment>
<feature type="transmembrane region" description="Helical" evidence="20">
    <location>
        <begin position="82"/>
        <end position="100"/>
    </location>
</feature>
<dbReference type="RefSeq" id="WP_051523735.1">
    <property type="nucleotide sequence ID" value="NZ_AP018933.1"/>
</dbReference>
<dbReference type="KEGG" id="zpl:ZBT109_1182"/>
<evidence type="ECO:0000256" key="1">
    <source>
        <dbReference type="ARBA" id="ARBA00000958"/>
    </source>
</evidence>
<evidence type="ECO:0000313" key="22">
    <source>
        <dbReference type="Proteomes" id="UP000267342"/>
    </source>
</evidence>
<dbReference type="GO" id="GO:0008654">
    <property type="term" value="P:phospholipid biosynthetic process"/>
    <property type="evidence" value="ECO:0007669"/>
    <property type="project" value="UniProtKB-KW"/>
</dbReference>
<keyword evidence="15 19" id="KW-0594">Phospholipid biosynthesis</keyword>
<feature type="transmembrane region" description="Helical" evidence="20">
    <location>
        <begin position="107"/>
        <end position="127"/>
    </location>
</feature>
<evidence type="ECO:0000256" key="17">
    <source>
        <dbReference type="ARBA" id="ARBA00023264"/>
    </source>
</evidence>
<dbReference type="PIRSF" id="PIRSF000851">
    <property type="entry name" value="PcS"/>
    <property type="match status" value="1"/>
</dbReference>
<keyword evidence="7 19" id="KW-1003">Cell membrane</keyword>
<feature type="transmembrane region" description="Helical" evidence="20">
    <location>
        <begin position="139"/>
        <end position="168"/>
    </location>
</feature>
<keyword evidence="11 20" id="KW-0812">Transmembrane</keyword>
<keyword evidence="17 19" id="KW-1208">Phospholipid metabolism</keyword>
<evidence type="ECO:0000256" key="19">
    <source>
        <dbReference type="PIRNR" id="PIRNR000851"/>
    </source>
</evidence>
<evidence type="ECO:0000256" key="2">
    <source>
        <dbReference type="ARBA" id="ARBA00001936"/>
    </source>
</evidence>
<keyword evidence="14 19" id="KW-0472">Membrane</keyword>
<dbReference type="Proteomes" id="UP000267342">
    <property type="component" value="Chromosome"/>
</dbReference>
<evidence type="ECO:0000256" key="3">
    <source>
        <dbReference type="ARBA" id="ARBA00004429"/>
    </source>
</evidence>
<keyword evidence="10 19" id="KW-0808">Transferase</keyword>
<evidence type="ECO:0000256" key="9">
    <source>
        <dbReference type="ARBA" id="ARBA00022519"/>
    </source>
</evidence>
<dbReference type="STRING" id="1123510.GCA_000620025_01428"/>
<dbReference type="InterPro" id="IPR026027">
    <property type="entry name" value="PcS"/>
</dbReference>
<keyword evidence="13 19" id="KW-0443">Lipid metabolism</keyword>
<evidence type="ECO:0000256" key="7">
    <source>
        <dbReference type="ARBA" id="ARBA00022475"/>
    </source>
</evidence>
<dbReference type="GO" id="GO:0005886">
    <property type="term" value="C:plasma membrane"/>
    <property type="evidence" value="ECO:0007669"/>
    <property type="project" value="UniProtKB-SubCell"/>
</dbReference>
<keyword evidence="22" id="KW-1185">Reference proteome</keyword>
<evidence type="ECO:0000256" key="5">
    <source>
        <dbReference type="ARBA" id="ARBA00013195"/>
    </source>
</evidence>
<reference evidence="21 22" key="1">
    <citation type="submission" date="2018-09" db="EMBL/GenBank/DDBJ databases">
        <title>Zymobacter palmae IAM14233 (=T109) whole genome analysis.</title>
        <authorList>
            <person name="Yanase H."/>
        </authorList>
    </citation>
    <scope>NUCLEOTIDE SEQUENCE [LARGE SCALE GENOMIC DNA]</scope>
    <source>
        <strain evidence="21 22">IAM14233</strain>
    </source>
</reference>
<evidence type="ECO:0000256" key="12">
    <source>
        <dbReference type="ARBA" id="ARBA00022989"/>
    </source>
</evidence>
<dbReference type="AlphaFoldDB" id="A0A348HE90"/>
<evidence type="ECO:0000256" key="14">
    <source>
        <dbReference type="ARBA" id="ARBA00023136"/>
    </source>
</evidence>
<comment type="similarity">
    <text evidence="4 19">Belongs to the CDP-alcohol phosphatidyltransferase class-I family.</text>
</comment>
<protein>
    <recommendedName>
        <fullName evidence="6 19">Phosphatidylcholine synthase</fullName>
        <shortName evidence="19">PC synthase</shortName>
        <shortName evidence="19">PCS</shortName>
        <ecNumber evidence="5 19">2.7.8.24</ecNumber>
    </recommendedName>
    <alternativeName>
        <fullName evidence="18 19">CDP-diglyceride-choline O-phosphatidyltransferase</fullName>
    </alternativeName>
</protein>
<dbReference type="Pfam" id="PF01066">
    <property type="entry name" value="CDP-OH_P_transf"/>
    <property type="match status" value="1"/>
</dbReference>
<accession>A0A348HE90</accession>
<keyword evidence="9 19" id="KW-0997">Cell inner membrane</keyword>
<evidence type="ECO:0000256" key="15">
    <source>
        <dbReference type="ARBA" id="ARBA00023209"/>
    </source>
</evidence>
<keyword evidence="8 19" id="KW-0444">Lipid biosynthesis</keyword>
<name>A0A348HE90_9GAMM</name>
<evidence type="ECO:0000256" key="16">
    <source>
        <dbReference type="ARBA" id="ARBA00023211"/>
    </source>
</evidence>
<keyword evidence="16 19" id="KW-0464">Manganese</keyword>
<proteinExistence type="inferred from homology"/>
<dbReference type="Gene3D" id="1.20.120.1760">
    <property type="match status" value="1"/>
</dbReference>
<evidence type="ECO:0000256" key="4">
    <source>
        <dbReference type="ARBA" id="ARBA00010441"/>
    </source>
</evidence>
<dbReference type="OrthoDB" id="350520at2"/>
<sequence>MFSSTTSNTSDVWKAWGVHAITASGVVLGLMAALALFQGQAVQCLLWLGAAMMVDGIDGTLARRYRVKEVLPHFDGSILDMVIDYLTWAFIPAVFIFTFIPLPAGWGLLATIIILLSSMFCFCNVHMKSQDNYFVGFPAAWNILAMYLFVLQLPAWCSFAIIIVLAVLTVTKVKFLHPFRVQTLMSLNIIVTLLWCVCATVLVCGIDFYPSVMKWLWLATSLYFAGMCGWRTAIEWRQR</sequence>
<comment type="catalytic activity">
    <reaction evidence="1 19">
        <text>a CDP-1,2-diacyl-sn-glycerol + choline = a 1,2-diacyl-sn-glycero-3-phosphocholine + CMP + H(+)</text>
        <dbReference type="Rhea" id="RHEA:14597"/>
        <dbReference type="ChEBI" id="CHEBI:15354"/>
        <dbReference type="ChEBI" id="CHEBI:15378"/>
        <dbReference type="ChEBI" id="CHEBI:57643"/>
        <dbReference type="ChEBI" id="CHEBI:58332"/>
        <dbReference type="ChEBI" id="CHEBI:60377"/>
        <dbReference type="EC" id="2.7.8.24"/>
    </reaction>
</comment>
<dbReference type="InterPro" id="IPR000462">
    <property type="entry name" value="CDP-OH_P_trans"/>
</dbReference>
<comment type="cofactor">
    <cofactor evidence="2 19">
        <name>Mn(2+)</name>
        <dbReference type="ChEBI" id="CHEBI:29035"/>
    </cofactor>
</comment>
<evidence type="ECO:0000256" key="10">
    <source>
        <dbReference type="ARBA" id="ARBA00022679"/>
    </source>
</evidence>
<feature type="transmembrane region" description="Helical" evidence="20">
    <location>
        <begin position="189"/>
        <end position="209"/>
    </location>
</feature>
<feature type="transmembrane region" description="Helical" evidence="20">
    <location>
        <begin position="44"/>
        <end position="62"/>
    </location>
</feature>